<dbReference type="AlphaFoldDB" id="I0HHB4"/>
<dbReference type="Pfam" id="PF01580">
    <property type="entry name" value="FtsK_SpoIIIE"/>
    <property type="match status" value="1"/>
</dbReference>
<feature type="domain" description="FtsK" evidence="4">
    <location>
        <begin position="353"/>
        <end position="552"/>
    </location>
</feature>
<dbReference type="SUPFAM" id="SSF52540">
    <property type="entry name" value="P-loop containing nucleoside triphosphate hydrolases"/>
    <property type="match status" value="1"/>
</dbReference>
<dbReference type="PATRIC" id="fig|512565.3.peg.7188"/>
<dbReference type="InterPro" id="IPR050206">
    <property type="entry name" value="FtsK/SpoIIIE/SftA"/>
</dbReference>
<keyword evidence="2 3" id="KW-0067">ATP-binding</keyword>
<dbReference type="EMBL" id="AP012319">
    <property type="protein sequence ID" value="BAL92401.1"/>
    <property type="molecule type" value="Genomic_DNA"/>
</dbReference>
<feature type="binding site" evidence="3">
    <location>
        <begin position="371"/>
        <end position="378"/>
    </location>
    <ligand>
        <name>ATP</name>
        <dbReference type="ChEBI" id="CHEBI:30616"/>
    </ligand>
</feature>
<evidence type="ECO:0000313" key="6">
    <source>
        <dbReference type="Proteomes" id="UP000007882"/>
    </source>
</evidence>
<dbReference type="InterPro" id="IPR002543">
    <property type="entry name" value="FtsK_dom"/>
</dbReference>
<gene>
    <name evidence="5" type="ordered locus">AMIS_71810</name>
</gene>
<name>I0HHB4_ACTM4</name>
<evidence type="ECO:0000313" key="5">
    <source>
        <dbReference type="EMBL" id="BAL92401.1"/>
    </source>
</evidence>
<dbReference type="InterPro" id="IPR027417">
    <property type="entry name" value="P-loop_NTPase"/>
</dbReference>
<sequence>MRVGSHRNALVAAVRQELAEARGTARAVLAAAESARGEAQQRNRMVREAYATCLTQLAAAREAARDDIQRRYRSEAVRLAGHLRGLATVSATGAAGAPWRVWAPSEPEPGDRPGMLRIGTIAFEETAALPALVPLLGSAHLHLSGPAPVLDQMITGLLLRALGSTRPGDVQLTVYDPEQLGGTLAPFAPLGPALVGPGAFGSLLDELVEHICRINGMPGPRTEPWRLVVLLADHATAAEMTAVQRAQLDRVIRTGVAGGVHLIVRGLDVEDINSVERVVVHEQTAFCDSLGPLPITLDPPPPADRVAAFCKAAADRLHAGPAPARLSDLEPPKFWAASAAHGLPAPIGDCTDGTMVEVPLGDEFPHVLIGGPSGSGKTNLIHVWLGSLTTRYGPEELALYLLGFSEGVSFARYAPGSRDPSWLPQVRLAGVNVNADREFGLAMLRHLAEEVRARSLHGAGSLAELRAAAPDGHWPRIVAVIDEFQTLITGRDAVAEEAAGLLADLARRGGPQGVHLILASPDTIGVQTLAGHVPLRIALPKARRVLTDDNLAPAVIPRYHAVVNTEAGAPGANRIVRLPDAGDRTVWRTLQRRLWRSRPVGCEEPRLFDGNAVPRLPAAYRPAGRLPGAGAPVGSSPGAVLGERIDVAAQPARLRLGRMPGRNLAVLGARTDEAGDVLAAAALSLAAQGPAHFSVICLAPEAERAAARLVAELPAADWYDAADVTFDLPATDVPHYVIGYALDAAGPAHRESLRALLDTGPERRTHVLGWWRTVPRLRDDLGGGFEAIGAWVALDVAGADLAPLYPQPGGPVWYPRNRRALFFDRSVHRTPEVIIPYEVNSDHT</sequence>
<evidence type="ECO:0000256" key="3">
    <source>
        <dbReference type="PROSITE-ProRule" id="PRU00289"/>
    </source>
</evidence>
<proteinExistence type="predicted"/>
<dbReference type="Proteomes" id="UP000007882">
    <property type="component" value="Chromosome"/>
</dbReference>
<accession>I0HHB4</accession>
<dbReference type="Gene3D" id="3.40.50.300">
    <property type="entry name" value="P-loop containing nucleotide triphosphate hydrolases"/>
    <property type="match status" value="1"/>
</dbReference>
<dbReference type="KEGG" id="ams:AMIS_71810"/>
<dbReference type="PANTHER" id="PTHR22683">
    <property type="entry name" value="SPORULATION PROTEIN RELATED"/>
    <property type="match status" value="1"/>
</dbReference>
<keyword evidence="1 3" id="KW-0547">Nucleotide-binding</keyword>
<dbReference type="HOGENOM" id="CLU_008270_1_0_11"/>
<evidence type="ECO:0000256" key="2">
    <source>
        <dbReference type="ARBA" id="ARBA00022840"/>
    </source>
</evidence>
<dbReference type="STRING" id="512565.AMIS_71810"/>
<evidence type="ECO:0000256" key="1">
    <source>
        <dbReference type="ARBA" id="ARBA00022741"/>
    </source>
</evidence>
<keyword evidence="6" id="KW-1185">Reference proteome</keyword>
<dbReference type="GO" id="GO:0005524">
    <property type="term" value="F:ATP binding"/>
    <property type="evidence" value="ECO:0007669"/>
    <property type="project" value="UniProtKB-UniRule"/>
</dbReference>
<evidence type="ECO:0000259" key="4">
    <source>
        <dbReference type="PROSITE" id="PS50901"/>
    </source>
</evidence>
<dbReference type="PANTHER" id="PTHR22683:SF41">
    <property type="entry name" value="DNA TRANSLOCASE FTSK"/>
    <property type="match status" value="1"/>
</dbReference>
<reference evidence="5 6" key="1">
    <citation type="submission" date="2012-02" db="EMBL/GenBank/DDBJ databases">
        <title>Complete genome sequence of Actinoplanes missouriensis 431 (= NBRC 102363).</title>
        <authorList>
            <person name="Ohnishi Y."/>
            <person name="Ishikawa J."/>
            <person name="Sekine M."/>
            <person name="Hosoyama A."/>
            <person name="Harada T."/>
            <person name="Narita H."/>
            <person name="Hata T."/>
            <person name="Konno Y."/>
            <person name="Tutikane K."/>
            <person name="Fujita N."/>
            <person name="Horinouchi S."/>
            <person name="Hayakawa M."/>
        </authorList>
    </citation>
    <scope>NUCLEOTIDE SEQUENCE [LARGE SCALE GENOMIC DNA]</scope>
    <source>
        <strain evidence="6">ATCC 14538 / DSM 43046 / CBS 188.64 / JCM 3121 / NBRC 102363 / NCIMB 12654 / NRRL B-3342 / UNCC 431</strain>
    </source>
</reference>
<dbReference type="PROSITE" id="PS50901">
    <property type="entry name" value="FTSK"/>
    <property type="match status" value="1"/>
</dbReference>
<dbReference type="GO" id="GO:0003677">
    <property type="term" value="F:DNA binding"/>
    <property type="evidence" value="ECO:0007669"/>
    <property type="project" value="InterPro"/>
</dbReference>
<dbReference type="eggNOG" id="COG1674">
    <property type="taxonomic scope" value="Bacteria"/>
</dbReference>
<organism evidence="5 6">
    <name type="scientific">Actinoplanes missouriensis (strain ATCC 14538 / DSM 43046 / CBS 188.64 / JCM 3121 / NBRC 102363 / NCIMB 12654 / NRRL B-3342 / UNCC 431)</name>
    <dbReference type="NCBI Taxonomy" id="512565"/>
    <lineage>
        <taxon>Bacteria</taxon>
        <taxon>Bacillati</taxon>
        <taxon>Actinomycetota</taxon>
        <taxon>Actinomycetes</taxon>
        <taxon>Micromonosporales</taxon>
        <taxon>Micromonosporaceae</taxon>
        <taxon>Actinoplanes</taxon>
    </lineage>
</organism>
<protein>
    <submittedName>
        <fullName evidence="5">Putative FtsK/SpoIIIE family protein</fullName>
    </submittedName>
</protein>